<protein>
    <submittedName>
        <fullName evidence="12">Diacylglycerol kinase family lipid kinase</fullName>
    </submittedName>
</protein>
<proteinExistence type="inferred from homology"/>
<evidence type="ECO:0000256" key="10">
    <source>
        <dbReference type="ARBA" id="ARBA00023264"/>
    </source>
</evidence>
<dbReference type="InterPro" id="IPR005218">
    <property type="entry name" value="Diacylglycerol/lipid_kinase"/>
</dbReference>
<dbReference type="InterPro" id="IPR001206">
    <property type="entry name" value="Diacylglycerol_kinase_cat_dom"/>
</dbReference>
<dbReference type="GO" id="GO:0008654">
    <property type="term" value="P:phospholipid biosynthetic process"/>
    <property type="evidence" value="ECO:0007669"/>
    <property type="project" value="UniProtKB-KW"/>
</dbReference>
<dbReference type="AlphaFoldDB" id="A0A838CNR7"/>
<evidence type="ECO:0000313" key="12">
    <source>
        <dbReference type="EMBL" id="MBA2173286.1"/>
    </source>
</evidence>
<dbReference type="PANTHER" id="PTHR12358:SF54">
    <property type="entry name" value="SPHINGOSINE KINASE RELATED PROTEIN"/>
    <property type="match status" value="1"/>
</dbReference>
<name>A0A838CNR7_9BACI</name>
<dbReference type="Gene3D" id="3.40.50.10330">
    <property type="entry name" value="Probable inorganic polyphosphate/atp-NAD kinase, domain 1"/>
    <property type="match status" value="1"/>
</dbReference>
<evidence type="ECO:0000256" key="5">
    <source>
        <dbReference type="ARBA" id="ARBA00022741"/>
    </source>
</evidence>
<keyword evidence="3" id="KW-0444">Lipid biosynthesis</keyword>
<evidence type="ECO:0000313" key="13">
    <source>
        <dbReference type="Proteomes" id="UP000571017"/>
    </source>
</evidence>
<dbReference type="PANTHER" id="PTHR12358">
    <property type="entry name" value="SPHINGOSINE KINASE"/>
    <property type="match status" value="1"/>
</dbReference>
<keyword evidence="8" id="KW-0443">Lipid metabolism</keyword>
<evidence type="ECO:0000256" key="3">
    <source>
        <dbReference type="ARBA" id="ARBA00022516"/>
    </source>
</evidence>
<dbReference type="NCBIfam" id="TIGR00147">
    <property type="entry name" value="YegS/Rv2252/BmrU family lipid kinase"/>
    <property type="match status" value="1"/>
</dbReference>
<evidence type="ECO:0000259" key="11">
    <source>
        <dbReference type="PROSITE" id="PS50146"/>
    </source>
</evidence>
<reference evidence="12 13" key="1">
    <citation type="journal article" date="2004" name="Extremophiles">
        <title>Halobacillus locisalis sp. nov., a halophilic bacterium isolated from a marine solar saltern of the Yellow Sea in Korea.</title>
        <authorList>
            <person name="Yoon J.H."/>
            <person name="Kang K.H."/>
            <person name="Oh T.K."/>
            <person name="Park Y.H."/>
        </authorList>
    </citation>
    <scope>NUCLEOTIDE SEQUENCE [LARGE SCALE GENOMIC DNA]</scope>
    <source>
        <strain evidence="12 13">KCTC 3788</strain>
    </source>
</reference>
<evidence type="ECO:0000256" key="2">
    <source>
        <dbReference type="ARBA" id="ARBA00005983"/>
    </source>
</evidence>
<comment type="caution">
    <text evidence="12">The sequence shown here is derived from an EMBL/GenBank/DDBJ whole genome shotgun (WGS) entry which is preliminary data.</text>
</comment>
<dbReference type="EMBL" id="JACEFG010000001">
    <property type="protein sequence ID" value="MBA2173286.1"/>
    <property type="molecule type" value="Genomic_DNA"/>
</dbReference>
<dbReference type="InterPro" id="IPR050187">
    <property type="entry name" value="Lipid_Phosphate_FormReg"/>
</dbReference>
<feature type="domain" description="DAGKc" evidence="11">
    <location>
        <begin position="1"/>
        <end position="99"/>
    </location>
</feature>
<dbReference type="Pfam" id="PF00781">
    <property type="entry name" value="DAGK_cat"/>
    <property type="match status" value="1"/>
</dbReference>
<keyword evidence="13" id="KW-1185">Reference proteome</keyword>
<accession>A0A838CNR7</accession>
<gene>
    <name evidence="12" type="ORF">H0266_00075</name>
</gene>
<dbReference type="PROSITE" id="PS50146">
    <property type="entry name" value="DAGK"/>
    <property type="match status" value="1"/>
</dbReference>
<evidence type="ECO:0000256" key="7">
    <source>
        <dbReference type="ARBA" id="ARBA00022840"/>
    </source>
</evidence>
<evidence type="ECO:0000256" key="1">
    <source>
        <dbReference type="ARBA" id="ARBA00001946"/>
    </source>
</evidence>
<dbReference type="Proteomes" id="UP000571017">
    <property type="component" value="Unassembled WGS sequence"/>
</dbReference>
<dbReference type="SMART" id="SM00046">
    <property type="entry name" value="DAGKc"/>
    <property type="match status" value="1"/>
</dbReference>
<comment type="cofactor">
    <cofactor evidence="1">
        <name>Mg(2+)</name>
        <dbReference type="ChEBI" id="CHEBI:18420"/>
    </cofactor>
</comment>
<organism evidence="12 13">
    <name type="scientific">Halobacillus locisalis</name>
    <dbReference type="NCBI Taxonomy" id="220753"/>
    <lineage>
        <taxon>Bacteria</taxon>
        <taxon>Bacillati</taxon>
        <taxon>Bacillota</taxon>
        <taxon>Bacilli</taxon>
        <taxon>Bacillales</taxon>
        <taxon>Bacillaceae</taxon>
        <taxon>Halobacillus</taxon>
    </lineage>
</organism>
<dbReference type="InterPro" id="IPR017438">
    <property type="entry name" value="ATP-NAD_kinase_N"/>
</dbReference>
<dbReference type="GO" id="GO:0016301">
    <property type="term" value="F:kinase activity"/>
    <property type="evidence" value="ECO:0007669"/>
    <property type="project" value="UniProtKB-KW"/>
</dbReference>
<keyword evidence="6 12" id="KW-0418">Kinase</keyword>
<keyword evidence="9" id="KW-0594">Phospholipid biosynthesis</keyword>
<evidence type="ECO:0000256" key="8">
    <source>
        <dbReference type="ARBA" id="ARBA00023098"/>
    </source>
</evidence>
<dbReference type="InterPro" id="IPR016064">
    <property type="entry name" value="NAD/diacylglycerol_kinase_sf"/>
</dbReference>
<dbReference type="GO" id="GO:0005524">
    <property type="term" value="F:ATP binding"/>
    <property type="evidence" value="ECO:0007669"/>
    <property type="project" value="UniProtKB-KW"/>
</dbReference>
<dbReference type="Pfam" id="PF19279">
    <property type="entry name" value="YegS_C"/>
    <property type="match status" value="1"/>
</dbReference>
<keyword evidence="4" id="KW-0808">Transferase</keyword>
<comment type="similarity">
    <text evidence="2">Belongs to the diacylglycerol/lipid kinase family.</text>
</comment>
<dbReference type="Gene3D" id="2.60.200.40">
    <property type="match status" value="1"/>
</dbReference>
<sequence length="309" mass="35194">MYLLIVNPQAGNGRADRLFESIQRDPLFKEKNCRTFRTAYKGHAEKLAEQIAEIHHEHVQCIIVVGGDGTLHEVVNGLRHYPAIPVALIPTGSGNDFSRGIKSKLKGVRLFRKIVQNPKRLSVHIGNYVTNGRYKHGNRLFVNSVGFGLDGALVELANKHQFRKWIKRLHLHPYIYPIALLPVLRTFEPINIEIYIDGNKEETERATLVAVTNHAYYGGGMKIAPQANIKKKRFSVTIIDPLPKWKLILFFVTVFLGKHTLLKEVRVMEAETFKITSKQAIPYQVDGQASHCFQSVLSKTEKTRMVYWS</sequence>
<dbReference type="InterPro" id="IPR045540">
    <property type="entry name" value="YegS/DAGK_C"/>
</dbReference>
<dbReference type="RefSeq" id="WP_181470358.1">
    <property type="nucleotide sequence ID" value="NZ_JACEFG010000001.1"/>
</dbReference>
<keyword evidence="5" id="KW-0547">Nucleotide-binding</keyword>
<evidence type="ECO:0000256" key="6">
    <source>
        <dbReference type="ARBA" id="ARBA00022777"/>
    </source>
</evidence>
<dbReference type="SUPFAM" id="SSF111331">
    <property type="entry name" value="NAD kinase/diacylglycerol kinase-like"/>
    <property type="match status" value="1"/>
</dbReference>
<evidence type="ECO:0000256" key="4">
    <source>
        <dbReference type="ARBA" id="ARBA00022679"/>
    </source>
</evidence>
<evidence type="ECO:0000256" key="9">
    <source>
        <dbReference type="ARBA" id="ARBA00023209"/>
    </source>
</evidence>
<keyword evidence="10" id="KW-1208">Phospholipid metabolism</keyword>
<keyword evidence="7" id="KW-0067">ATP-binding</keyword>